<keyword evidence="5" id="KW-0805">Transcription regulation</keyword>
<keyword evidence="4" id="KW-0862">Zinc</keyword>
<feature type="compositionally biased region" description="Polar residues" evidence="8">
    <location>
        <begin position="171"/>
        <end position="185"/>
    </location>
</feature>
<accession>A0A6I8UUK2</accession>
<proteinExistence type="predicted"/>
<evidence type="ECO:0000256" key="6">
    <source>
        <dbReference type="ARBA" id="ARBA00023163"/>
    </source>
</evidence>
<evidence type="ECO:0000313" key="11">
    <source>
        <dbReference type="RefSeq" id="XP_001361143.5"/>
    </source>
</evidence>
<evidence type="ECO:0000256" key="8">
    <source>
        <dbReference type="SAM" id="MobiDB-lite"/>
    </source>
</evidence>
<reference evidence="11" key="2">
    <citation type="submission" date="2025-08" db="UniProtKB">
        <authorList>
            <consortium name="RefSeq"/>
        </authorList>
    </citation>
    <scope>IDENTIFICATION</scope>
    <source>
        <strain evidence="11">MV-25-SWS-2005</strain>
        <tissue evidence="11">Whole body</tissue>
    </source>
</reference>
<keyword evidence="10" id="KW-1185">Reference proteome</keyword>
<evidence type="ECO:0000256" key="7">
    <source>
        <dbReference type="PROSITE-ProRule" id="PRU00042"/>
    </source>
</evidence>
<dbReference type="FunCoup" id="A0A6I8UUK2">
    <property type="interactions" value="338"/>
</dbReference>
<evidence type="ECO:0000256" key="1">
    <source>
        <dbReference type="ARBA" id="ARBA00022723"/>
    </source>
</evidence>
<feature type="region of interest" description="Disordered" evidence="8">
    <location>
        <begin position="104"/>
        <end position="124"/>
    </location>
</feature>
<dbReference type="RefSeq" id="XP_001361143.5">
    <property type="nucleotide sequence ID" value="XM_001361106.5"/>
</dbReference>
<dbReference type="PANTHER" id="PTHR24379">
    <property type="entry name" value="KRAB AND ZINC FINGER DOMAIN-CONTAINING"/>
    <property type="match status" value="1"/>
</dbReference>
<feature type="domain" description="C2H2-type" evidence="9">
    <location>
        <begin position="496"/>
        <end position="518"/>
    </location>
</feature>
<feature type="domain" description="C2H2-type" evidence="9">
    <location>
        <begin position="257"/>
        <end position="285"/>
    </location>
</feature>
<evidence type="ECO:0000256" key="2">
    <source>
        <dbReference type="ARBA" id="ARBA00022737"/>
    </source>
</evidence>
<dbReference type="PANTHER" id="PTHR24379:SF121">
    <property type="entry name" value="C2H2-TYPE DOMAIN-CONTAINING PROTEIN"/>
    <property type="match status" value="1"/>
</dbReference>
<evidence type="ECO:0000256" key="5">
    <source>
        <dbReference type="ARBA" id="ARBA00023015"/>
    </source>
</evidence>
<dbReference type="SMART" id="SM00355">
    <property type="entry name" value="ZnF_C2H2"/>
    <property type="match status" value="7"/>
</dbReference>
<organism evidence="10 11">
    <name type="scientific">Drosophila pseudoobscura pseudoobscura</name>
    <name type="common">Fruit fly</name>
    <dbReference type="NCBI Taxonomy" id="46245"/>
    <lineage>
        <taxon>Eukaryota</taxon>
        <taxon>Metazoa</taxon>
        <taxon>Ecdysozoa</taxon>
        <taxon>Arthropoda</taxon>
        <taxon>Hexapoda</taxon>
        <taxon>Insecta</taxon>
        <taxon>Pterygota</taxon>
        <taxon>Neoptera</taxon>
        <taxon>Endopterygota</taxon>
        <taxon>Diptera</taxon>
        <taxon>Brachycera</taxon>
        <taxon>Muscomorpha</taxon>
        <taxon>Ephydroidea</taxon>
        <taxon>Drosophilidae</taxon>
        <taxon>Drosophila</taxon>
        <taxon>Sophophora</taxon>
    </lineage>
</organism>
<dbReference type="InParanoid" id="A0A6I8UUK2"/>
<dbReference type="AlphaFoldDB" id="A0A6I8UUK2"/>
<keyword evidence="1" id="KW-0479">Metal-binding</keyword>
<evidence type="ECO:0000259" key="9">
    <source>
        <dbReference type="PROSITE" id="PS50157"/>
    </source>
</evidence>
<keyword evidence="3 7" id="KW-0863">Zinc-finger</keyword>
<dbReference type="SUPFAM" id="SSF57667">
    <property type="entry name" value="beta-beta-alpha zinc fingers"/>
    <property type="match status" value="2"/>
</dbReference>
<keyword evidence="6" id="KW-0804">Transcription</keyword>
<dbReference type="Gene3D" id="3.30.160.60">
    <property type="entry name" value="Classic Zinc Finger"/>
    <property type="match status" value="2"/>
</dbReference>
<gene>
    <name evidence="11" type="primary">LOC4804610</name>
</gene>
<dbReference type="PROSITE" id="PS00028">
    <property type="entry name" value="ZINC_FINGER_C2H2_1"/>
    <property type="match status" value="3"/>
</dbReference>
<evidence type="ECO:0000313" key="10">
    <source>
        <dbReference type="Proteomes" id="UP000001819"/>
    </source>
</evidence>
<dbReference type="KEGG" id="dpo:4804610"/>
<dbReference type="GO" id="GO:0008270">
    <property type="term" value="F:zinc ion binding"/>
    <property type="evidence" value="ECO:0007669"/>
    <property type="project" value="UniProtKB-KW"/>
</dbReference>
<name>A0A6I8UUK2_DROPS</name>
<dbReference type="PROSITE" id="PS50157">
    <property type="entry name" value="ZINC_FINGER_C2H2_2"/>
    <property type="match status" value="2"/>
</dbReference>
<feature type="compositionally biased region" description="Low complexity" evidence="8">
    <location>
        <begin position="149"/>
        <end position="158"/>
    </location>
</feature>
<protein>
    <submittedName>
        <fullName evidence="11">Zinc finger protein 33A</fullName>
    </submittedName>
</protein>
<dbReference type="InterPro" id="IPR013087">
    <property type="entry name" value="Znf_C2H2_type"/>
</dbReference>
<evidence type="ECO:0000256" key="3">
    <source>
        <dbReference type="ARBA" id="ARBA00022771"/>
    </source>
</evidence>
<reference evidence="10" key="1">
    <citation type="submission" date="2024-06" db="UniProtKB">
        <authorList>
            <consortium name="RefSeq"/>
        </authorList>
    </citation>
    <scope>NUCLEOTIDE SEQUENCE [LARGE SCALE GENOMIC DNA]</scope>
    <source>
        <strain evidence="10">MV2-25</strain>
    </source>
</reference>
<dbReference type="Proteomes" id="UP000001819">
    <property type="component" value="Chromosome 3"/>
</dbReference>
<evidence type="ECO:0000256" key="4">
    <source>
        <dbReference type="ARBA" id="ARBA00022833"/>
    </source>
</evidence>
<feature type="region of interest" description="Disordered" evidence="8">
    <location>
        <begin position="140"/>
        <end position="185"/>
    </location>
</feature>
<dbReference type="InterPro" id="IPR036236">
    <property type="entry name" value="Znf_C2H2_sf"/>
</dbReference>
<sequence length="628" mass="72139">MRDAEPSSSGGGKGLAGQCNGQLQNVETEADSANCTICGAAKSSALLDLRSNQVMQRRLSRDWKMQADVIRSTLKAICVECVCKLNMHSEVTRSLMQRMQRLQQTGSGTSTVTTTTVTPTQLSPPIADAEVSTTLVEVQESEMAANNHSSRSSRSSCSGLEAYSAQPPESPSATESGGTRNNSVNIQDGWKWRTRLVCQHCGRAYFRKDYFIMHSRRCKSQQRLPKARCRVLNEAGSDDDTVSPRALQSSLRPTRTFHCRNCEKEFFTVISLRQHQRNTHQTRHPCSLCGVAFDTKYEWDLHHTICSAKHEALKLHQNTNETNHRVRAQSTRSRSRACSEIWNKYTTNVEEEDNDSECDEQELEENEQDEQVDTMYTRRMNFTGDWIVNHSRSNSNSALNLSRLYDNYVLEESHIRTDKEYDLYMLDLLKAQVQLNEFSCFTPACGYQTDSLSELMKHDYLRHWKMSWFYCQKCGDVFTSKVFLDYHLHRQNRGVYICHKCQDEFEFQHQLDRHLVLHNKGINYQCNFCRLAFLSEAKLLAHCARCGHSPNDDPPLIRIDRALSISNYPPQPETTHHKWEYEERELLLPGVAIPSSRPMHLPNHKPFRFAIGICDFENRHQPNCVGCQ</sequence>
<keyword evidence="2" id="KW-0677">Repeat</keyword>